<organism evidence="1 2">
    <name type="scientific">Candidatus Methanogaster sp</name>
    <dbReference type="NCBI Taxonomy" id="3386292"/>
    <lineage>
        <taxon>Archaea</taxon>
        <taxon>Methanobacteriati</taxon>
        <taxon>Methanobacteriota</taxon>
        <taxon>Stenosarchaea group</taxon>
        <taxon>Methanomicrobia</taxon>
        <taxon>Methanosarcinales</taxon>
        <taxon>ANME-2 cluster</taxon>
        <taxon>Candidatus Methanogasteraceae</taxon>
        <taxon>Candidatus Methanogaster</taxon>
    </lineage>
</organism>
<reference evidence="1" key="1">
    <citation type="submission" date="2018-01" db="EMBL/GenBank/DDBJ databases">
        <authorList>
            <person name="Krukenberg V."/>
        </authorList>
    </citation>
    <scope>NUCLEOTIDE SEQUENCE</scope>
    <source>
        <strain evidence="1">E20ANME2</strain>
    </source>
</reference>
<protein>
    <submittedName>
        <fullName evidence="1">Uncharacterized protein</fullName>
    </submittedName>
</protein>
<sequence length="92" mass="10100">MEQTLKAIIYSKTPIWVLGGVGFVVGAWVASKNFDSFGMEIAATWFLFVLIWAYITEIIGIRQLHGLSTIMAILATTIPIAILVIIGMCLNL</sequence>
<evidence type="ECO:0000313" key="1">
    <source>
        <dbReference type="EMBL" id="PXF56822.1"/>
    </source>
</evidence>
<dbReference type="EMBL" id="PQXF01000082">
    <property type="protein sequence ID" value="PXF56822.1"/>
    <property type="molecule type" value="Genomic_DNA"/>
</dbReference>
<dbReference type="Proteomes" id="UP000248329">
    <property type="component" value="Unassembled WGS sequence"/>
</dbReference>
<name>A0AC61KY47_9EURY</name>
<accession>A0AC61KY47</accession>
<comment type="caution">
    <text evidence="1">The sequence shown here is derived from an EMBL/GenBank/DDBJ whole genome shotgun (WGS) entry which is preliminary data.</text>
</comment>
<proteinExistence type="predicted"/>
<evidence type="ECO:0000313" key="2">
    <source>
        <dbReference type="Proteomes" id="UP000248329"/>
    </source>
</evidence>
<gene>
    <name evidence="1" type="ORF">C4B59_16280</name>
</gene>